<sequence>MKNLRRMLLRATAVREKQKKEIVELKGKIETTSEECLKNQVDCLPPLQKLAVATAFRKIKAKAPCGMRYNAEWLLNCLLVRIASERAYKLLMNRHSEPALANTEGHSM</sequence>
<dbReference type="EMBL" id="JABSTV010001252">
    <property type="protein sequence ID" value="KAH7947465.1"/>
    <property type="molecule type" value="Genomic_DNA"/>
</dbReference>
<evidence type="ECO:0000313" key="2">
    <source>
        <dbReference type="EMBL" id="KAH7947465.1"/>
    </source>
</evidence>
<feature type="coiled-coil region" evidence="1">
    <location>
        <begin position="1"/>
        <end position="35"/>
    </location>
</feature>
<organism evidence="2 3">
    <name type="scientific">Rhipicephalus sanguineus</name>
    <name type="common">Brown dog tick</name>
    <name type="synonym">Ixodes sanguineus</name>
    <dbReference type="NCBI Taxonomy" id="34632"/>
    <lineage>
        <taxon>Eukaryota</taxon>
        <taxon>Metazoa</taxon>
        <taxon>Ecdysozoa</taxon>
        <taxon>Arthropoda</taxon>
        <taxon>Chelicerata</taxon>
        <taxon>Arachnida</taxon>
        <taxon>Acari</taxon>
        <taxon>Parasitiformes</taxon>
        <taxon>Ixodida</taxon>
        <taxon>Ixodoidea</taxon>
        <taxon>Ixodidae</taxon>
        <taxon>Rhipicephalinae</taxon>
        <taxon>Rhipicephalus</taxon>
        <taxon>Rhipicephalus</taxon>
    </lineage>
</organism>
<dbReference type="Proteomes" id="UP000821837">
    <property type="component" value="Chromosome 6"/>
</dbReference>
<keyword evidence="1" id="KW-0175">Coiled coil</keyword>
<keyword evidence="3" id="KW-1185">Reference proteome</keyword>
<evidence type="ECO:0000256" key="1">
    <source>
        <dbReference type="SAM" id="Coils"/>
    </source>
</evidence>
<gene>
    <name evidence="2" type="ORF">HPB52_012194</name>
</gene>
<dbReference type="VEuPathDB" id="VectorBase:RSAN_030394"/>
<proteinExistence type="predicted"/>
<dbReference type="AlphaFoldDB" id="A0A9D4PN94"/>
<comment type="caution">
    <text evidence="2">The sequence shown here is derived from an EMBL/GenBank/DDBJ whole genome shotgun (WGS) entry which is preliminary data.</text>
</comment>
<evidence type="ECO:0000313" key="3">
    <source>
        <dbReference type="Proteomes" id="UP000821837"/>
    </source>
</evidence>
<name>A0A9D4PN94_RHISA</name>
<reference evidence="2" key="1">
    <citation type="journal article" date="2020" name="Cell">
        <title>Large-Scale Comparative Analyses of Tick Genomes Elucidate Their Genetic Diversity and Vector Capacities.</title>
        <authorList>
            <consortium name="Tick Genome and Microbiome Consortium (TIGMIC)"/>
            <person name="Jia N."/>
            <person name="Wang J."/>
            <person name="Shi W."/>
            <person name="Du L."/>
            <person name="Sun Y."/>
            <person name="Zhan W."/>
            <person name="Jiang J.F."/>
            <person name="Wang Q."/>
            <person name="Zhang B."/>
            <person name="Ji P."/>
            <person name="Bell-Sakyi L."/>
            <person name="Cui X.M."/>
            <person name="Yuan T.T."/>
            <person name="Jiang B.G."/>
            <person name="Yang W.F."/>
            <person name="Lam T.T."/>
            <person name="Chang Q.C."/>
            <person name="Ding S.J."/>
            <person name="Wang X.J."/>
            <person name="Zhu J.G."/>
            <person name="Ruan X.D."/>
            <person name="Zhao L."/>
            <person name="Wei J.T."/>
            <person name="Ye R.Z."/>
            <person name="Que T.C."/>
            <person name="Du C.H."/>
            <person name="Zhou Y.H."/>
            <person name="Cheng J.X."/>
            <person name="Dai P.F."/>
            <person name="Guo W.B."/>
            <person name="Han X.H."/>
            <person name="Huang E.J."/>
            <person name="Li L.F."/>
            <person name="Wei W."/>
            <person name="Gao Y.C."/>
            <person name="Liu J.Z."/>
            <person name="Shao H.Z."/>
            <person name="Wang X."/>
            <person name="Wang C.C."/>
            <person name="Yang T.C."/>
            <person name="Huo Q.B."/>
            <person name="Li W."/>
            <person name="Chen H.Y."/>
            <person name="Chen S.E."/>
            <person name="Zhou L.G."/>
            <person name="Ni X.B."/>
            <person name="Tian J.H."/>
            <person name="Sheng Y."/>
            <person name="Liu T."/>
            <person name="Pan Y.S."/>
            <person name="Xia L.Y."/>
            <person name="Li J."/>
            <person name="Zhao F."/>
            <person name="Cao W.C."/>
        </authorList>
    </citation>
    <scope>NUCLEOTIDE SEQUENCE</scope>
    <source>
        <strain evidence="2">Rsan-2018</strain>
    </source>
</reference>
<protein>
    <submittedName>
        <fullName evidence="2">Uncharacterized protein</fullName>
    </submittedName>
</protein>
<accession>A0A9D4PN94</accession>
<reference evidence="2" key="2">
    <citation type="submission" date="2021-09" db="EMBL/GenBank/DDBJ databases">
        <authorList>
            <person name="Jia N."/>
            <person name="Wang J."/>
            <person name="Shi W."/>
            <person name="Du L."/>
            <person name="Sun Y."/>
            <person name="Zhan W."/>
            <person name="Jiang J."/>
            <person name="Wang Q."/>
            <person name="Zhang B."/>
            <person name="Ji P."/>
            <person name="Sakyi L.B."/>
            <person name="Cui X."/>
            <person name="Yuan T."/>
            <person name="Jiang B."/>
            <person name="Yang W."/>
            <person name="Lam T.T.-Y."/>
            <person name="Chang Q."/>
            <person name="Ding S."/>
            <person name="Wang X."/>
            <person name="Zhu J."/>
            <person name="Ruan X."/>
            <person name="Zhao L."/>
            <person name="Wei J."/>
            <person name="Que T."/>
            <person name="Du C."/>
            <person name="Cheng J."/>
            <person name="Dai P."/>
            <person name="Han X."/>
            <person name="Huang E."/>
            <person name="Gao Y."/>
            <person name="Liu J."/>
            <person name="Shao H."/>
            <person name="Ye R."/>
            <person name="Li L."/>
            <person name="Wei W."/>
            <person name="Wang X."/>
            <person name="Wang C."/>
            <person name="Huo Q."/>
            <person name="Li W."/>
            <person name="Guo W."/>
            <person name="Chen H."/>
            <person name="Chen S."/>
            <person name="Zhou L."/>
            <person name="Zhou L."/>
            <person name="Ni X."/>
            <person name="Tian J."/>
            <person name="Zhou Y."/>
            <person name="Sheng Y."/>
            <person name="Liu T."/>
            <person name="Pan Y."/>
            <person name="Xia L."/>
            <person name="Li J."/>
            <person name="Zhao F."/>
            <person name="Cao W."/>
        </authorList>
    </citation>
    <scope>NUCLEOTIDE SEQUENCE</scope>
    <source>
        <strain evidence="2">Rsan-2018</strain>
        <tissue evidence="2">Larvae</tissue>
    </source>
</reference>